<dbReference type="SUPFAM" id="SSF55486">
    <property type="entry name" value="Metalloproteases ('zincins'), catalytic domain"/>
    <property type="match status" value="1"/>
</dbReference>
<dbReference type="InterPro" id="IPR050371">
    <property type="entry name" value="Fungal_virulence_M36"/>
</dbReference>
<dbReference type="InterPro" id="IPR027268">
    <property type="entry name" value="Peptidase_M4/M1_CTD_sf"/>
</dbReference>
<organism evidence="16 17">
    <name type="scientific">Winogradskyella vincentii</name>
    <dbReference type="NCBI Taxonomy" id="2877122"/>
    <lineage>
        <taxon>Bacteria</taxon>
        <taxon>Pseudomonadati</taxon>
        <taxon>Bacteroidota</taxon>
        <taxon>Flavobacteriia</taxon>
        <taxon>Flavobacteriales</taxon>
        <taxon>Flavobacteriaceae</taxon>
        <taxon>Winogradskyella</taxon>
    </lineage>
</organism>
<keyword evidence="8" id="KW-0378">Hydrolase</keyword>
<evidence type="ECO:0000256" key="6">
    <source>
        <dbReference type="ARBA" id="ARBA00022723"/>
    </source>
</evidence>
<evidence type="ECO:0000256" key="3">
    <source>
        <dbReference type="ARBA" id="ARBA00006006"/>
    </source>
</evidence>
<dbReference type="Pfam" id="PF18962">
    <property type="entry name" value="Por_Secre_tail"/>
    <property type="match status" value="1"/>
</dbReference>
<proteinExistence type="inferred from homology"/>
<dbReference type="InterPro" id="IPR011096">
    <property type="entry name" value="FTP_domain"/>
</dbReference>
<feature type="domain" description="FTP" evidence="14">
    <location>
        <begin position="58"/>
        <end position="104"/>
    </location>
</feature>
<dbReference type="InterPro" id="IPR026444">
    <property type="entry name" value="Secre_tail"/>
</dbReference>
<keyword evidence="7 12" id="KW-0732">Signal</keyword>
<dbReference type="InterPro" id="IPR001842">
    <property type="entry name" value="Peptidase_M36"/>
</dbReference>
<keyword evidence="10" id="KW-0482">Metalloprotease</keyword>
<evidence type="ECO:0000256" key="8">
    <source>
        <dbReference type="ARBA" id="ARBA00022801"/>
    </source>
</evidence>
<comment type="caution">
    <text evidence="16">The sequence shown here is derived from an EMBL/GenBank/DDBJ whole genome shotgun (WGS) entry which is preliminary data.</text>
</comment>
<keyword evidence="6" id="KW-0479">Metal-binding</keyword>
<dbReference type="PANTHER" id="PTHR33478">
    <property type="entry name" value="EXTRACELLULAR METALLOPROTEINASE MEP"/>
    <property type="match status" value="1"/>
</dbReference>
<dbReference type="Gene3D" id="3.50.30.30">
    <property type="match status" value="1"/>
</dbReference>
<evidence type="ECO:0000256" key="12">
    <source>
        <dbReference type="SAM" id="SignalP"/>
    </source>
</evidence>
<dbReference type="CDD" id="cd09596">
    <property type="entry name" value="M36"/>
    <property type="match status" value="1"/>
</dbReference>
<dbReference type="CDD" id="cd04818">
    <property type="entry name" value="PA_subtilisin_1"/>
    <property type="match status" value="1"/>
</dbReference>
<dbReference type="Pfam" id="PF02225">
    <property type="entry name" value="PA"/>
    <property type="match status" value="1"/>
</dbReference>
<dbReference type="RefSeq" id="WP_224477545.1">
    <property type="nucleotide sequence ID" value="NZ_JAIUJS010000002.1"/>
</dbReference>
<dbReference type="InterPro" id="IPR003137">
    <property type="entry name" value="PA_domain"/>
</dbReference>
<dbReference type="EMBL" id="JAIUJS010000002">
    <property type="protein sequence ID" value="MCA0152621.1"/>
    <property type="molecule type" value="Genomic_DNA"/>
</dbReference>
<dbReference type="Gene3D" id="3.10.170.10">
    <property type="match status" value="1"/>
</dbReference>
<evidence type="ECO:0000259" key="14">
    <source>
        <dbReference type="Pfam" id="PF07504"/>
    </source>
</evidence>
<accession>A0ABS7XY83</accession>
<evidence type="ECO:0000256" key="1">
    <source>
        <dbReference type="ARBA" id="ARBA00001947"/>
    </source>
</evidence>
<dbReference type="InterPro" id="IPR046450">
    <property type="entry name" value="PA_dom_sf"/>
</dbReference>
<evidence type="ECO:0000259" key="13">
    <source>
        <dbReference type="Pfam" id="PF02225"/>
    </source>
</evidence>
<feature type="chain" id="PRO_5045876567" evidence="12">
    <location>
        <begin position="24"/>
        <end position="877"/>
    </location>
</feature>
<keyword evidence="5" id="KW-0645">Protease</keyword>
<dbReference type="Gene3D" id="1.10.390.10">
    <property type="entry name" value="Neutral Protease Domain 2"/>
    <property type="match status" value="1"/>
</dbReference>
<evidence type="ECO:0000256" key="4">
    <source>
        <dbReference type="ARBA" id="ARBA00022525"/>
    </source>
</evidence>
<keyword evidence="9" id="KW-0862">Zinc</keyword>
<keyword evidence="11" id="KW-0865">Zymogen</keyword>
<evidence type="ECO:0000256" key="2">
    <source>
        <dbReference type="ARBA" id="ARBA00004613"/>
    </source>
</evidence>
<evidence type="ECO:0000256" key="10">
    <source>
        <dbReference type="ARBA" id="ARBA00023049"/>
    </source>
</evidence>
<comment type="subcellular location">
    <subcellularLocation>
        <location evidence="2">Secreted</location>
    </subcellularLocation>
</comment>
<dbReference type="Pfam" id="PF02128">
    <property type="entry name" value="Peptidase_M36"/>
    <property type="match status" value="1"/>
</dbReference>
<feature type="domain" description="Secretion system C-terminal sorting" evidence="15">
    <location>
        <begin position="804"/>
        <end position="875"/>
    </location>
</feature>
<dbReference type="NCBIfam" id="NF038113">
    <property type="entry name" value="T9SSA_dep_M36"/>
    <property type="match status" value="1"/>
</dbReference>
<evidence type="ECO:0000313" key="16">
    <source>
        <dbReference type="EMBL" id="MCA0152621.1"/>
    </source>
</evidence>
<dbReference type="SUPFAM" id="SSF52025">
    <property type="entry name" value="PA domain"/>
    <property type="match status" value="1"/>
</dbReference>
<comment type="similarity">
    <text evidence="3">Belongs to the peptidase M36 family.</text>
</comment>
<evidence type="ECO:0000313" key="17">
    <source>
        <dbReference type="Proteomes" id="UP001198402"/>
    </source>
</evidence>
<evidence type="ECO:0000256" key="11">
    <source>
        <dbReference type="ARBA" id="ARBA00023145"/>
    </source>
</evidence>
<keyword evidence="17" id="KW-1185">Reference proteome</keyword>
<name>A0ABS7XY83_9FLAO</name>
<evidence type="ECO:0000259" key="15">
    <source>
        <dbReference type="Pfam" id="PF18962"/>
    </source>
</evidence>
<gene>
    <name evidence="16" type="ORF">LBV24_05295</name>
</gene>
<sequence length="877" mass="95559">MKKNYIVFAWLVALLFSGNLVTAQNTLEASQFGTLILDYLKENKDQYNLQNEDLENIIVRDSYTDDAGVSYIYLNQTYQGIEIFNAISTVVVKDNKVFYYANRFTDDIVNRVNTTNATFSPEESIIAMANHFQLSNPVGLTQLEKRGNSYLFSNAGISQRDITIELVYSQQDRELKLAWDIVVYANDSSHWYSVRLDATNNEVLDVNDFLLTCTFEKDHTHNTPSEELNFYNEMVSPSSVLVDGASYNVFALPAESPNHGPRQLVVNPADPVASPFGWHDEDGLVGAEHTTTRGNNVFAQEDRDGQVFTNGFMPDGTSTLTFDFPLDMNQPAEGYEAASVTNLFYMNNMMHDIWYHHGFDERAGNFQSNNYGNPGLQRDEVVADAQDGSGINNATFGTPPDGQNPTMTMFMWAPVGPLDDPLEVQNGIAAGNYSGVEAGFGGPLSTTPITTQLALAIDLSPDVLDACNAITNSSFLNGKIAVIRRGDCEFGVKVLAAQNAGAVAVIMVNNVAGDPIVMGPGAQGASVTIPSIMVTQADGEAIISSLENNSQTINATLVNNGPFQIDGDFDNGIIAHEYGHGISNRTTGGPSTTSCLFNAEQMGEGWSDWFGLMVSMYDTDTAAEARGIGTFAVSQPTTGLGIRPRRYSPDFTINELTYAATNNTSISQPHGIGSVWATVLWDLTWAYIDKYGFDSDLIDGDGGNNKIMDLVIQGLKMQPCSPGFVDGRDALLAADTLLTGGLDQCTIWEVFAARGLGFNAAQGDPDIRLDQVEDFSMPPSDDPSLDNCSDLLSINEFSKDRFKVYPNPTQTELTINTTESLGNVSISLIDVNGRVVLNLEKDLLGTVTLDTSNLKTGLYILNIKGDSINFNEKIIKN</sequence>
<evidence type="ECO:0000256" key="5">
    <source>
        <dbReference type="ARBA" id="ARBA00022670"/>
    </source>
</evidence>
<comment type="cofactor">
    <cofactor evidence="1">
        <name>Zn(2+)</name>
        <dbReference type="ChEBI" id="CHEBI:29105"/>
    </cofactor>
</comment>
<protein>
    <submittedName>
        <fullName evidence="16">T9SS-dependent M36 family metallopeptidase</fullName>
    </submittedName>
</protein>
<dbReference type="Proteomes" id="UP001198402">
    <property type="component" value="Unassembled WGS sequence"/>
</dbReference>
<keyword evidence="4" id="KW-0964">Secreted</keyword>
<dbReference type="NCBIfam" id="TIGR04183">
    <property type="entry name" value="Por_Secre_tail"/>
    <property type="match status" value="1"/>
</dbReference>
<feature type="signal peptide" evidence="12">
    <location>
        <begin position="1"/>
        <end position="23"/>
    </location>
</feature>
<feature type="domain" description="PA" evidence="13">
    <location>
        <begin position="465"/>
        <end position="542"/>
    </location>
</feature>
<reference evidence="17" key="1">
    <citation type="submission" date="2023-07" db="EMBL/GenBank/DDBJ databases">
        <authorList>
            <person name="Yue Y."/>
        </authorList>
    </citation>
    <scope>NUCLEOTIDE SEQUENCE [LARGE SCALE GENOMIC DNA]</scope>
    <source>
        <strain evidence="17">2Y89</strain>
    </source>
</reference>
<dbReference type="Pfam" id="PF07504">
    <property type="entry name" value="FTP"/>
    <property type="match status" value="1"/>
</dbReference>
<evidence type="ECO:0000256" key="7">
    <source>
        <dbReference type="ARBA" id="ARBA00022729"/>
    </source>
</evidence>
<evidence type="ECO:0000256" key="9">
    <source>
        <dbReference type="ARBA" id="ARBA00022833"/>
    </source>
</evidence>
<dbReference type="PANTHER" id="PTHR33478:SF1">
    <property type="entry name" value="EXTRACELLULAR METALLOPROTEINASE MEP"/>
    <property type="match status" value="1"/>
</dbReference>